<reference evidence="4 5" key="1">
    <citation type="submission" date="2018-04" db="EMBL/GenBank/DDBJ databases">
        <title>Genomic Encyclopedia of Archaeal and Bacterial Type Strains, Phase II (KMG-II): from individual species to whole genera.</title>
        <authorList>
            <person name="Goeker M."/>
        </authorList>
    </citation>
    <scope>NUCLEOTIDE SEQUENCE [LARGE SCALE GENOMIC DNA]</scope>
    <source>
        <strain evidence="4 5">DSM 25731</strain>
    </source>
</reference>
<name>A0A2T6C1R9_9FLAO</name>
<keyword evidence="2" id="KW-0472">Membrane</keyword>
<accession>A0A2T6C1R9</accession>
<feature type="transmembrane region" description="Helical" evidence="2">
    <location>
        <begin position="12"/>
        <end position="38"/>
    </location>
</feature>
<feature type="domain" description="DUF6377" evidence="3">
    <location>
        <begin position="263"/>
        <end position="517"/>
    </location>
</feature>
<evidence type="ECO:0000256" key="2">
    <source>
        <dbReference type="SAM" id="Phobius"/>
    </source>
</evidence>
<comment type="caution">
    <text evidence="4">The sequence shown here is derived from an EMBL/GenBank/DDBJ whole genome shotgun (WGS) entry which is preliminary data.</text>
</comment>
<dbReference type="Proteomes" id="UP000244090">
    <property type="component" value="Unassembled WGS sequence"/>
</dbReference>
<gene>
    <name evidence="4" type="ORF">C8N46_103348</name>
</gene>
<organism evidence="4 5">
    <name type="scientific">Kordia periserrulae</name>
    <dbReference type="NCBI Taxonomy" id="701523"/>
    <lineage>
        <taxon>Bacteria</taxon>
        <taxon>Pseudomonadati</taxon>
        <taxon>Bacteroidota</taxon>
        <taxon>Flavobacteriia</taxon>
        <taxon>Flavobacteriales</taxon>
        <taxon>Flavobacteriaceae</taxon>
        <taxon>Kordia</taxon>
    </lineage>
</organism>
<sequence length="552" mass="64746">MLNQFYIKQLRYIFTSFVIFSFQVSLFAQNLDSLFIALDAKMEKRELFDKQKEVRIQQLLEKATQTSDLEKKYLLHDEVIDEYQFYSFNKALNYIEQNIEIAETLNNSLFLNKSKLLLSMLLIDSGRYKESIDALNEIKRDSLPTQLLNDYYIAYKEGYSGLSFNTTVKSSKALYSQLYDAYQDSLYNRLDPNSEELLRLKEKNLRDNRKLDDALKINSQRLEAVKMGVRGFSLITFERSLLYELMNDKEKQKQYLILSAISDIEASVKDNASMGTLAKIMFEEGDIDRAHRYVNFSFDDAEFYNSQLRFVNIANSLPMISKAYEERSEKQKEKLQQSLIFISILAGFLLIAIYIVFQQVKKVSEARNKLKTANEKLQEFNEKLNASNEDLTRLYQELSESDKVKEQYIGTFLNLYSEYITKLDTYRKLVRKYVNTNQMKSLLELSKSKQFIEEELEIFNKNFDGSFLHIYPDFVKYVNELLKPDAQIILKNDKKLNTELRILALIKLGITSSSRIAKILRYSVNTIYNYRASIKSSAKNKDTFEDMIKNIQ</sequence>
<protein>
    <submittedName>
        <fullName evidence="4">Transcriptional regulator</fullName>
    </submittedName>
</protein>
<keyword evidence="1" id="KW-0175">Coiled coil</keyword>
<proteinExistence type="predicted"/>
<feature type="coiled-coil region" evidence="1">
    <location>
        <begin position="363"/>
        <end position="401"/>
    </location>
</feature>
<dbReference type="EMBL" id="QBKT01000003">
    <property type="protein sequence ID" value="PTX62248.1"/>
    <property type="molecule type" value="Genomic_DNA"/>
</dbReference>
<evidence type="ECO:0000313" key="5">
    <source>
        <dbReference type="Proteomes" id="UP000244090"/>
    </source>
</evidence>
<dbReference type="AlphaFoldDB" id="A0A2T6C1R9"/>
<evidence type="ECO:0000313" key="4">
    <source>
        <dbReference type="EMBL" id="PTX62248.1"/>
    </source>
</evidence>
<keyword evidence="2" id="KW-1133">Transmembrane helix</keyword>
<feature type="transmembrane region" description="Helical" evidence="2">
    <location>
        <begin position="339"/>
        <end position="357"/>
    </location>
</feature>
<evidence type="ECO:0000259" key="3">
    <source>
        <dbReference type="Pfam" id="PF19904"/>
    </source>
</evidence>
<keyword evidence="5" id="KW-1185">Reference proteome</keyword>
<dbReference type="InterPro" id="IPR045957">
    <property type="entry name" value="DUF6377"/>
</dbReference>
<evidence type="ECO:0000256" key="1">
    <source>
        <dbReference type="SAM" id="Coils"/>
    </source>
</evidence>
<keyword evidence="2" id="KW-0812">Transmembrane</keyword>
<dbReference type="Pfam" id="PF19904">
    <property type="entry name" value="DUF6377"/>
    <property type="match status" value="1"/>
</dbReference>